<feature type="transmembrane region" description="Helical" evidence="1">
    <location>
        <begin position="20"/>
        <end position="37"/>
    </location>
</feature>
<organism evidence="2 3">
    <name type="scientific">Lysobacter antibioticus</name>
    <dbReference type="NCBI Taxonomy" id="84531"/>
    <lineage>
        <taxon>Bacteria</taxon>
        <taxon>Pseudomonadati</taxon>
        <taxon>Pseudomonadota</taxon>
        <taxon>Gammaproteobacteria</taxon>
        <taxon>Lysobacterales</taxon>
        <taxon>Lysobacteraceae</taxon>
        <taxon>Lysobacter</taxon>
    </lineage>
</organism>
<name>A0A0S2F783_LYSAN</name>
<dbReference type="PATRIC" id="fig|84531.8.peg.1244"/>
<evidence type="ECO:0000313" key="2">
    <source>
        <dbReference type="EMBL" id="ALN79378.1"/>
    </source>
</evidence>
<evidence type="ECO:0000313" key="3">
    <source>
        <dbReference type="Proteomes" id="UP000060787"/>
    </source>
</evidence>
<feature type="transmembrane region" description="Helical" evidence="1">
    <location>
        <begin position="126"/>
        <end position="148"/>
    </location>
</feature>
<gene>
    <name evidence="2" type="ORF">LA76x_1219</name>
</gene>
<keyword evidence="1" id="KW-0812">Transmembrane</keyword>
<dbReference type="eggNOG" id="ENOG5031HBY">
    <property type="taxonomic scope" value="Bacteria"/>
</dbReference>
<keyword evidence="3" id="KW-1185">Reference proteome</keyword>
<feature type="transmembrane region" description="Helical" evidence="1">
    <location>
        <begin position="94"/>
        <end position="114"/>
    </location>
</feature>
<proteinExistence type="predicted"/>
<sequence>MSNPLPAASTAVLPLESRQALIATGASLALLMICTRGQHFASVDALPSASWSVFFLVGALLRPVWVFPAFFVLSSALDLGSLALGRITDWCLSPAYWALALAYAALWLGGRAYARLHRDHWGTVPRLALVLLATSVVTYLISKGGFYFLSGRYPDASLAGFIDRIPQYYPRALGTLAGYVGLAFVVYALARSLVLRQRSGAPA</sequence>
<evidence type="ECO:0000256" key="1">
    <source>
        <dbReference type="SAM" id="Phobius"/>
    </source>
</evidence>
<reference evidence="2 3" key="1">
    <citation type="journal article" date="2015" name="BMC Genomics">
        <title>Comparative genomics and metabolic profiling of the genus Lysobacter.</title>
        <authorList>
            <person name="de Bruijn I."/>
            <person name="Cheng X."/>
            <person name="de Jager V."/>
            <person name="Exposito R.G."/>
            <person name="Watrous J."/>
            <person name="Patel N."/>
            <person name="Postma J."/>
            <person name="Dorrestein P.C."/>
            <person name="Kobayashi D."/>
            <person name="Raaijmakers J.M."/>
        </authorList>
    </citation>
    <scope>NUCLEOTIDE SEQUENCE [LARGE SCALE GENOMIC DNA]</scope>
    <source>
        <strain evidence="2 3">76</strain>
    </source>
</reference>
<dbReference type="EMBL" id="CP011129">
    <property type="protein sequence ID" value="ALN79378.1"/>
    <property type="molecule type" value="Genomic_DNA"/>
</dbReference>
<protein>
    <submittedName>
        <fullName evidence="2">Putative membrane protein</fullName>
    </submittedName>
</protein>
<dbReference type="STRING" id="84531.LA76x_1219"/>
<feature type="transmembrane region" description="Helical" evidence="1">
    <location>
        <begin position="168"/>
        <end position="190"/>
    </location>
</feature>
<dbReference type="AlphaFoldDB" id="A0A0S2F783"/>
<dbReference type="RefSeq" id="WP_425478896.1">
    <property type="nucleotide sequence ID" value="NZ_CP011129.1"/>
</dbReference>
<feature type="transmembrane region" description="Helical" evidence="1">
    <location>
        <begin position="49"/>
        <end position="74"/>
    </location>
</feature>
<keyword evidence="1" id="KW-1133">Transmembrane helix</keyword>
<accession>A0A0S2F783</accession>
<dbReference type="Proteomes" id="UP000060787">
    <property type="component" value="Chromosome"/>
</dbReference>
<keyword evidence="1" id="KW-0472">Membrane</keyword>
<dbReference type="KEGG" id="lab:LA76x_1219"/>